<reference evidence="2" key="1">
    <citation type="submission" date="2014-11" db="EMBL/GenBank/DDBJ databases">
        <authorList>
            <person name="Amaro Gonzalez C."/>
        </authorList>
    </citation>
    <scope>NUCLEOTIDE SEQUENCE</scope>
</reference>
<sequence>MMNKIPRIVPIFGRNYAFIKFLEVFQNELNHSDSLPCVALHFFHFLAGIIIQYIIFS</sequence>
<name>A0A0E9TWW6_ANGAN</name>
<reference evidence="2" key="2">
    <citation type="journal article" date="2015" name="Fish Shellfish Immunol.">
        <title>Early steps in the European eel (Anguilla anguilla)-Vibrio vulnificus interaction in the gills: Role of the RtxA13 toxin.</title>
        <authorList>
            <person name="Callol A."/>
            <person name="Pajuelo D."/>
            <person name="Ebbesson L."/>
            <person name="Teles M."/>
            <person name="MacKenzie S."/>
            <person name="Amaro C."/>
        </authorList>
    </citation>
    <scope>NUCLEOTIDE SEQUENCE</scope>
</reference>
<dbReference type="AlphaFoldDB" id="A0A0E9TWW6"/>
<proteinExistence type="predicted"/>
<keyword evidence="1" id="KW-1133">Transmembrane helix</keyword>
<protein>
    <submittedName>
        <fullName evidence="2">Uncharacterized protein</fullName>
    </submittedName>
</protein>
<evidence type="ECO:0000313" key="2">
    <source>
        <dbReference type="EMBL" id="JAH58041.1"/>
    </source>
</evidence>
<feature type="transmembrane region" description="Helical" evidence="1">
    <location>
        <begin position="38"/>
        <end position="56"/>
    </location>
</feature>
<organism evidence="2">
    <name type="scientific">Anguilla anguilla</name>
    <name type="common">European freshwater eel</name>
    <name type="synonym">Muraena anguilla</name>
    <dbReference type="NCBI Taxonomy" id="7936"/>
    <lineage>
        <taxon>Eukaryota</taxon>
        <taxon>Metazoa</taxon>
        <taxon>Chordata</taxon>
        <taxon>Craniata</taxon>
        <taxon>Vertebrata</taxon>
        <taxon>Euteleostomi</taxon>
        <taxon>Actinopterygii</taxon>
        <taxon>Neopterygii</taxon>
        <taxon>Teleostei</taxon>
        <taxon>Anguilliformes</taxon>
        <taxon>Anguillidae</taxon>
        <taxon>Anguilla</taxon>
    </lineage>
</organism>
<accession>A0A0E9TWW6</accession>
<dbReference type="EMBL" id="GBXM01050536">
    <property type="protein sequence ID" value="JAH58041.1"/>
    <property type="molecule type" value="Transcribed_RNA"/>
</dbReference>
<evidence type="ECO:0000256" key="1">
    <source>
        <dbReference type="SAM" id="Phobius"/>
    </source>
</evidence>
<keyword evidence="1" id="KW-0472">Membrane</keyword>
<keyword evidence="1" id="KW-0812">Transmembrane</keyword>